<proteinExistence type="predicted"/>
<dbReference type="AlphaFoldDB" id="H2J3T7"/>
<sequence>MKKALLFISVLVLSMVVFSSPTTIVGAYGWTDIFIGFSGYGVYGGVRYDFDTSKIYDLKPILGKENSEVLDASVYVGGGLNYAEFDASVLGLEDETYGSFLLTGKTSAFFGTPILGFKIFGLQWIPGLELGVTMDYYFSALSDEAKKNMSGIALTDNMVLSFDYGIGFQIEPIEINGIYVKPLFFPWPLLLGAELQF</sequence>
<evidence type="ECO:0008006" key="4">
    <source>
        <dbReference type="Google" id="ProtNLM"/>
    </source>
</evidence>
<organism evidence="2 3">
    <name type="scientific">Marinitoga piezophila (strain DSM 14283 / JCM 11233 / KA3)</name>
    <dbReference type="NCBI Taxonomy" id="443254"/>
    <lineage>
        <taxon>Bacteria</taxon>
        <taxon>Thermotogati</taxon>
        <taxon>Thermotogota</taxon>
        <taxon>Thermotogae</taxon>
        <taxon>Petrotogales</taxon>
        <taxon>Petrotogaceae</taxon>
        <taxon>Marinitoga</taxon>
    </lineage>
</organism>
<name>H2J3T7_MARPK</name>
<evidence type="ECO:0000313" key="2">
    <source>
        <dbReference type="EMBL" id="AEX85829.1"/>
    </source>
</evidence>
<gene>
    <name evidence="2" type="ordered locus">Marpi_1434</name>
</gene>
<reference evidence="3" key="2">
    <citation type="submission" date="2012-01" db="EMBL/GenBank/DDBJ databases">
        <title>Complete sequence of chromosome of Marinitoga piezophila KA3.</title>
        <authorList>
            <person name="Lucas S."/>
            <person name="Han J."/>
            <person name="Lapidus A."/>
            <person name="Cheng J.-F."/>
            <person name="Goodwin L."/>
            <person name="Pitluck S."/>
            <person name="Peters L."/>
            <person name="Mikhailova N."/>
            <person name="Teshima H."/>
            <person name="Detter J.C."/>
            <person name="Han C."/>
            <person name="Tapia R."/>
            <person name="Land M."/>
            <person name="Hauser L."/>
            <person name="Kyrpides N."/>
            <person name="Ivanova N."/>
            <person name="Pagani I."/>
            <person name="Jebbar M."/>
            <person name="Vannier P."/>
            <person name="Oger P."/>
            <person name="Cario A."/>
            <person name="Bartlett D."/>
            <person name="Noll K.M."/>
            <person name="Woyke T."/>
        </authorList>
    </citation>
    <scope>NUCLEOTIDE SEQUENCE [LARGE SCALE GENOMIC DNA]</scope>
    <source>
        <strain evidence="3">DSM 14283 / JCM 11233 / KA3</strain>
    </source>
</reference>
<keyword evidence="1" id="KW-0732">Signal</keyword>
<dbReference type="Proteomes" id="UP000007161">
    <property type="component" value="Chromosome"/>
</dbReference>
<dbReference type="STRING" id="443254.Marpi_1434"/>
<dbReference type="KEGG" id="mpz:Marpi_1434"/>
<dbReference type="EMBL" id="CP003257">
    <property type="protein sequence ID" value="AEX85829.1"/>
    <property type="molecule type" value="Genomic_DNA"/>
</dbReference>
<keyword evidence="3" id="KW-1185">Reference proteome</keyword>
<dbReference type="RefSeq" id="WP_014296900.1">
    <property type="nucleotide sequence ID" value="NC_016751.1"/>
</dbReference>
<evidence type="ECO:0000256" key="1">
    <source>
        <dbReference type="SAM" id="SignalP"/>
    </source>
</evidence>
<protein>
    <recommendedName>
        <fullName evidence="4">Outer membrane protein beta-barrel domain-containing protein</fullName>
    </recommendedName>
</protein>
<evidence type="ECO:0000313" key="3">
    <source>
        <dbReference type="Proteomes" id="UP000007161"/>
    </source>
</evidence>
<reference evidence="2 3" key="1">
    <citation type="journal article" date="2012" name="J. Bacteriol.">
        <title>Complete Genome Sequence of the Thermophilic, Piezophilic, Heterotrophic Bacterium Marinitoga piezophila KA3.</title>
        <authorList>
            <person name="Lucas S."/>
            <person name="Han J."/>
            <person name="Lapidus A."/>
            <person name="Cheng J.F."/>
            <person name="Goodwin L.A."/>
            <person name="Pitluck S."/>
            <person name="Peters L."/>
            <person name="Mikhailova N."/>
            <person name="Teshima H."/>
            <person name="Detter J.C."/>
            <person name="Han C."/>
            <person name="Tapia R."/>
            <person name="Land M."/>
            <person name="Hauser L."/>
            <person name="Kyrpides N.C."/>
            <person name="Ivanova N."/>
            <person name="Pagani I."/>
            <person name="Vannier P."/>
            <person name="Oger P."/>
            <person name="Bartlett D.H."/>
            <person name="Noll K.M."/>
            <person name="Woyke T."/>
            <person name="Jebbar M."/>
        </authorList>
    </citation>
    <scope>NUCLEOTIDE SEQUENCE [LARGE SCALE GENOMIC DNA]</scope>
    <source>
        <strain evidence="3">DSM 14283 / JCM 11233 / KA3</strain>
    </source>
</reference>
<feature type="chain" id="PRO_5003562953" description="Outer membrane protein beta-barrel domain-containing protein" evidence="1">
    <location>
        <begin position="20"/>
        <end position="197"/>
    </location>
</feature>
<feature type="signal peptide" evidence="1">
    <location>
        <begin position="1"/>
        <end position="19"/>
    </location>
</feature>
<dbReference type="HOGENOM" id="CLU_1382679_0_0_0"/>
<accession>H2J3T7</accession>